<organism evidence="6 7">
    <name type="scientific">Candidatus Wallbacteria bacterium GWC2_49_35</name>
    <dbReference type="NCBI Taxonomy" id="1817813"/>
    <lineage>
        <taxon>Bacteria</taxon>
        <taxon>Candidatus Walliibacteriota</taxon>
    </lineage>
</organism>
<feature type="transmembrane region" description="Helical" evidence="5">
    <location>
        <begin position="54"/>
        <end position="74"/>
    </location>
</feature>
<comment type="subcellular location">
    <subcellularLocation>
        <location evidence="1">Membrane</location>
        <topology evidence="1">Multi-pass membrane protein</topology>
    </subcellularLocation>
</comment>
<protein>
    <submittedName>
        <fullName evidence="6">Voltage-gated chloride channel</fullName>
    </submittedName>
</protein>
<dbReference type="Gene3D" id="1.10.3080.10">
    <property type="entry name" value="Clc chloride channel"/>
    <property type="match status" value="1"/>
</dbReference>
<evidence type="ECO:0000256" key="4">
    <source>
        <dbReference type="ARBA" id="ARBA00023136"/>
    </source>
</evidence>
<comment type="caution">
    <text evidence="6">The sequence shown here is derived from an EMBL/GenBank/DDBJ whole genome shotgun (WGS) entry which is preliminary data.</text>
</comment>
<sequence length="472" mass="50988">MAIKSKITEEAILFFSISKWVLLSTTIGAIVGTAATVFLKALNWSISIRGQFSYYYFLLPLAFLISVLLVKYFAPEAEGHGTEKVIEAIHKRDSNIDIMVVPVKLLATIVTIACGGSAGKEGPCAQIGAGLASYFANLFHFDGHDRRKLVICGISAGFAAVFGTPLAGAIFGVEVLFVGTMLYDVMLPSFIAGITSYQVAEALGIGYSNHSASFAPVFSEVFFLKVVLAGIFFGVCSIIFVETMKFFEHISSQIKLNKQYKAILGGMILIGLTFIFSDQFLGLGIETIDSCLPREKNIWYAFDYMGFNSNFIYSYLSGGSVVWYAFLAKILFTAVTLNFGGSGGVVTPIFFIGATSGALYAQLMGLDVFTFSAIGFVAVLAGAANTPIAASIMAMEIFGSALAPYAAVACIVSFFMSGHRSIYPSQVLFLKKSESIDVNIGDEMADIDARPAPRKKSLLQRILDIKNKKKKE</sequence>
<dbReference type="GO" id="GO:0016020">
    <property type="term" value="C:membrane"/>
    <property type="evidence" value="ECO:0007669"/>
    <property type="project" value="UniProtKB-SubCell"/>
</dbReference>
<dbReference type="PRINTS" id="PR00762">
    <property type="entry name" value="CLCHANNEL"/>
</dbReference>
<evidence type="ECO:0000256" key="5">
    <source>
        <dbReference type="SAM" id="Phobius"/>
    </source>
</evidence>
<evidence type="ECO:0000313" key="6">
    <source>
        <dbReference type="EMBL" id="OGM00851.1"/>
    </source>
</evidence>
<feature type="transmembrane region" description="Helical" evidence="5">
    <location>
        <begin position="20"/>
        <end position="42"/>
    </location>
</feature>
<dbReference type="SUPFAM" id="SSF81340">
    <property type="entry name" value="Clc chloride channel"/>
    <property type="match status" value="1"/>
</dbReference>
<dbReference type="PANTHER" id="PTHR43427">
    <property type="entry name" value="CHLORIDE CHANNEL PROTEIN CLC-E"/>
    <property type="match status" value="1"/>
</dbReference>
<dbReference type="PANTHER" id="PTHR43427:SF12">
    <property type="entry name" value="CHLORIDE TRANSPORTER"/>
    <property type="match status" value="1"/>
</dbReference>
<feature type="transmembrane region" description="Helical" evidence="5">
    <location>
        <begin position="262"/>
        <end position="285"/>
    </location>
</feature>
<keyword evidence="4 5" id="KW-0472">Membrane</keyword>
<feature type="transmembrane region" description="Helical" evidence="5">
    <location>
        <begin position="149"/>
        <end position="178"/>
    </location>
</feature>
<dbReference type="InterPro" id="IPR001807">
    <property type="entry name" value="ClC"/>
</dbReference>
<gene>
    <name evidence="6" type="ORF">A2008_05875</name>
</gene>
<dbReference type="InterPro" id="IPR050368">
    <property type="entry name" value="ClC-type_chloride_channel"/>
</dbReference>
<feature type="transmembrane region" description="Helical" evidence="5">
    <location>
        <begin position="344"/>
        <end position="363"/>
    </location>
</feature>
<feature type="transmembrane region" description="Helical" evidence="5">
    <location>
        <begin position="312"/>
        <end position="332"/>
    </location>
</feature>
<feature type="transmembrane region" description="Helical" evidence="5">
    <location>
        <begin position="369"/>
        <end position="390"/>
    </location>
</feature>
<evidence type="ECO:0000256" key="2">
    <source>
        <dbReference type="ARBA" id="ARBA00022692"/>
    </source>
</evidence>
<dbReference type="GO" id="GO:0015108">
    <property type="term" value="F:chloride transmembrane transporter activity"/>
    <property type="evidence" value="ECO:0007669"/>
    <property type="project" value="InterPro"/>
</dbReference>
<dbReference type="Proteomes" id="UP000178735">
    <property type="component" value="Unassembled WGS sequence"/>
</dbReference>
<dbReference type="AlphaFoldDB" id="A0A1F7WDE9"/>
<dbReference type="EMBL" id="MGFH01000249">
    <property type="protein sequence ID" value="OGM00851.1"/>
    <property type="molecule type" value="Genomic_DNA"/>
</dbReference>
<feature type="transmembrane region" description="Helical" evidence="5">
    <location>
        <begin position="397"/>
        <end position="416"/>
    </location>
</feature>
<feature type="transmembrane region" description="Helical" evidence="5">
    <location>
        <begin position="222"/>
        <end position="241"/>
    </location>
</feature>
<dbReference type="STRING" id="1817813.A2008_05875"/>
<dbReference type="Pfam" id="PF00654">
    <property type="entry name" value="Voltage_CLC"/>
    <property type="match status" value="1"/>
</dbReference>
<dbReference type="InterPro" id="IPR014743">
    <property type="entry name" value="Cl-channel_core"/>
</dbReference>
<keyword evidence="2 5" id="KW-0812">Transmembrane</keyword>
<evidence type="ECO:0000313" key="7">
    <source>
        <dbReference type="Proteomes" id="UP000178735"/>
    </source>
</evidence>
<accession>A0A1F7WDE9</accession>
<keyword evidence="3 5" id="KW-1133">Transmembrane helix</keyword>
<name>A0A1F7WDE9_9BACT</name>
<proteinExistence type="predicted"/>
<reference evidence="6 7" key="1">
    <citation type="journal article" date="2016" name="Nat. Commun.">
        <title>Thousands of microbial genomes shed light on interconnected biogeochemical processes in an aquifer system.</title>
        <authorList>
            <person name="Anantharaman K."/>
            <person name="Brown C.T."/>
            <person name="Hug L.A."/>
            <person name="Sharon I."/>
            <person name="Castelle C.J."/>
            <person name="Probst A.J."/>
            <person name="Thomas B.C."/>
            <person name="Singh A."/>
            <person name="Wilkins M.J."/>
            <person name="Karaoz U."/>
            <person name="Brodie E.L."/>
            <person name="Williams K.H."/>
            <person name="Hubbard S.S."/>
            <person name="Banfield J.F."/>
        </authorList>
    </citation>
    <scope>NUCLEOTIDE SEQUENCE [LARGE SCALE GENOMIC DNA]</scope>
</reference>
<evidence type="ECO:0000256" key="1">
    <source>
        <dbReference type="ARBA" id="ARBA00004141"/>
    </source>
</evidence>
<evidence type="ECO:0000256" key="3">
    <source>
        <dbReference type="ARBA" id="ARBA00022989"/>
    </source>
</evidence>